<accession>A0A3A6UKQ0</accession>
<evidence type="ECO:0000256" key="7">
    <source>
        <dbReference type="SAM" id="SignalP"/>
    </source>
</evidence>
<comment type="similarity">
    <text evidence="1">Belongs to the thioredoxin family. DsbA subfamily.</text>
</comment>
<dbReference type="PANTHER" id="PTHR35891">
    <property type="entry name" value="THIOL:DISULFIDE INTERCHANGE PROTEIN DSBA"/>
    <property type="match status" value="1"/>
</dbReference>
<evidence type="ECO:0000256" key="6">
    <source>
        <dbReference type="PIRSR" id="PIRSR001488-1"/>
    </source>
</evidence>
<evidence type="ECO:0000259" key="8">
    <source>
        <dbReference type="Pfam" id="PF01323"/>
    </source>
</evidence>
<dbReference type="InterPro" id="IPR001853">
    <property type="entry name" value="DSBA-like_thioredoxin_dom"/>
</dbReference>
<dbReference type="OrthoDB" id="9784896at2"/>
<evidence type="ECO:0000256" key="1">
    <source>
        <dbReference type="ARBA" id="ARBA00005791"/>
    </source>
</evidence>
<evidence type="ECO:0000313" key="10">
    <source>
        <dbReference type="Proteomes" id="UP000273022"/>
    </source>
</evidence>
<keyword evidence="5" id="KW-0574">Periplasm</keyword>
<gene>
    <name evidence="9" type="ORF">D5R81_06500</name>
</gene>
<evidence type="ECO:0000256" key="3">
    <source>
        <dbReference type="ARBA" id="ARBA00023157"/>
    </source>
</evidence>
<feature type="signal peptide" evidence="7">
    <location>
        <begin position="1"/>
        <end position="20"/>
    </location>
</feature>
<organism evidence="9 10">
    <name type="scientific">Parashewanella spongiae</name>
    <dbReference type="NCBI Taxonomy" id="342950"/>
    <lineage>
        <taxon>Bacteria</taxon>
        <taxon>Pseudomonadati</taxon>
        <taxon>Pseudomonadota</taxon>
        <taxon>Gammaproteobacteria</taxon>
        <taxon>Alteromonadales</taxon>
        <taxon>Shewanellaceae</taxon>
        <taxon>Parashewanella</taxon>
    </lineage>
</organism>
<comment type="caution">
    <text evidence="9">The sequence shown here is derived from an EMBL/GenBank/DDBJ whole genome shotgun (WGS) entry which is preliminary data.</text>
</comment>
<dbReference type="GO" id="GO:0042597">
    <property type="term" value="C:periplasmic space"/>
    <property type="evidence" value="ECO:0007669"/>
    <property type="project" value="UniProtKB-SubCell"/>
</dbReference>
<dbReference type="CDD" id="cd03019">
    <property type="entry name" value="DsbA_DsbA"/>
    <property type="match status" value="1"/>
</dbReference>
<name>A0A3A6UKQ0_9GAMM</name>
<sequence length="202" mass="22498">MKKILFMAAALFLVPMLSQAAQYKEGVHYTVIHDGAETAKPEIKEYFSFLCGHCFNFYQTVLPKLKKGLPEGVTFKQSHVDFLGGKVGVELTKAFAVAYQLNISAKMEKAFFNAIHVQRKRLVSADDIRQVFISNGVDAKKYDAAASSFMVNAQAKKMGQDARKAKVTGVPDLVVNGKYRIEKGAIKSWDDYLAIAFYLAKK</sequence>
<dbReference type="Pfam" id="PF01323">
    <property type="entry name" value="DSBA"/>
    <property type="match status" value="1"/>
</dbReference>
<dbReference type="RefSeq" id="WP_121852847.1">
    <property type="nucleotide sequence ID" value="NZ_CP037952.1"/>
</dbReference>
<keyword evidence="3 5" id="KW-1015">Disulfide bond</keyword>
<dbReference type="InterPro" id="IPR050824">
    <property type="entry name" value="Thiol_disulfide_DsbA"/>
</dbReference>
<dbReference type="InterPro" id="IPR023205">
    <property type="entry name" value="DsbA/DsbL"/>
</dbReference>
<feature type="domain" description="DSBA-like thioredoxin" evidence="8">
    <location>
        <begin position="43"/>
        <end position="181"/>
    </location>
</feature>
<proteinExistence type="inferred from homology"/>
<dbReference type="EMBL" id="QYYH01000030">
    <property type="protein sequence ID" value="RJY18155.1"/>
    <property type="molecule type" value="Genomic_DNA"/>
</dbReference>
<comment type="subcellular location">
    <subcellularLocation>
        <location evidence="5">Periplasm</location>
    </subcellularLocation>
</comment>
<dbReference type="Proteomes" id="UP000273022">
    <property type="component" value="Unassembled WGS sequence"/>
</dbReference>
<dbReference type="Gene3D" id="3.40.30.10">
    <property type="entry name" value="Glutaredoxin"/>
    <property type="match status" value="1"/>
</dbReference>
<keyword evidence="4" id="KW-0676">Redox-active center</keyword>
<dbReference type="InterPro" id="IPR036249">
    <property type="entry name" value="Thioredoxin-like_sf"/>
</dbReference>
<evidence type="ECO:0000256" key="2">
    <source>
        <dbReference type="ARBA" id="ARBA00022729"/>
    </source>
</evidence>
<evidence type="ECO:0000313" key="9">
    <source>
        <dbReference type="EMBL" id="RJY18155.1"/>
    </source>
</evidence>
<dbReference type="GO" id="GO:0016491">
    <property type="term" value="F:oxidoreductase activity"/>
    <property type="evidence" value="ECO:0007669"/>
    <property type="project" value="InterPro"/>
</dbReference>
<dbReference type="AlphaFoldDB" id="A0A3A6UKQ0"/>
<evidence type="ECO:0000256" key="5">
    <source>
        <dbReference type="PIRNR" id="PIRNR001488"/>
    </source>
</evidence>
<dbReference type="PIRSF" id="PIRSF001488">
    <property type="entry name" value="Tdi_protein"/>
    <property type="match status" value="1"/>
</dbReference>
<keyword evidence="2 7" id="KW-0732">Signal</keyword>
<protein>
    <recommendedName>
        <fullName evidence="5">Thiol:disulfide interchange protein</fullName>
    </recommendedName>
</protein>
<feature type="disulfide bond" description="Redox-active" evidence="6">
    <location>
        <begin position="51"/>
        <end position="54"/>
    </location>
</feature>
<dbReference type="PANTHER" id="PTHR35891:SF2">
    <property type="entry name" value="THIOL:DISULFIDE INTERCHANGE PROTEIN DSBA"/>
    <property type="match status" value="1"/>
</dbReference>
<dbReference type="SUPFAM" id="SSF52833">
    <property type="entry name" value="Thioredoxin-like"/>
    <property type="match status" value="1"/>
</dbReference>
<keyword evidence="10" id="KW-1185">Reference proteome</keyword>
<reference evidence="9 10" key="1">
    <citation type="submission" date="2018-09" db="EMBL/GenBank/DDBJ databases">
        <title>Phylogeny of the Shewanellaceae, and recommendation for two new genera, Pseudoshewanella and Parashewanella.</title>
        <authorList>
            <person name="Wang G."/>
        </authorList>
    </citation>
    <scope>NUCLEOTIDE SEQUENCE [LARGE SCALE GENOMIC DNA]</scope>
    <source>
        <strain evidence="9 10">KCTC 22492</strain>
    </source>
</reference>
<evidence type="ECO:0000256" key="4">
    <source>
        <dbReference type="ARBA" id="ARBA00023284"/>
    </source>
</evidence>
<feature type="chain" id="PRO_5017254133" description="Thiol:disulfide interchange protein" evidence="7">
    <location>
        <begin position="21"/>
        <end position="202"/>
    </location>
</feature>